<keyword evidence="3" id="KW-1185">Reference proteome</keyword>
<reference evidence="2" key="1">
    <citation type="submission" date="2021-03" db="EMBL/GenBank/DDBJ databases">
        <title>Draft genome sequence of rust myrtle Austropuccinia psidii MF-1, a brazilian biotype.</title>
        <authorList>
            <person name="Quecine M.C."/>
            <person name="Pachon D.M.R."/>
            <person name="Bonatelli M.L."/>
            <person name="Correr F.H."/>
            <person name="Franceschini L.M."/>
            <person name="Leite T.F."/>
            <person name="Margarido G.R.A."/>
            <person name="Almeida C.A."/>
            <person name="Ferrarezi J.A."/>
            <person name="Labate C.A."/>
        </authorList>
    </citation>
    <scope>NUCLEOTIDE SEQUENCE</scope>
    <source>
        <strain evidence="2">MF-1</strain>
    </source>
</reference>
<feature type="region of interest" description="Disordered" evidence="1">
    <location>
        <begin position="1"/>
        <end position="68"/>
    </location>
</feature>
<protein>
    <submittedName>
        <fullName evidence="2">Uncharacterized protein</fullName>
    </submittedName>
</protein>
<accession>A0A9Q3JDJ7</accession>
<feature type="compositionally biased region" description="Polar residues" evidence="1">
    <location>
        <begin position="37"/>
        <end position="46"/>
    </location>
</feature>
<feature type="compositionally biased region" description="Basic and acidic residues" evidence="1">
    <location>
        <begin position="20"/>
        <end position="33"/>
    </location>
</feature>
<organism evidence="2 3">
    <name type="scientific">Austropuccinia psidii MF-1</name>
    <dbReference type="NCBI Taxonomy" id="1389203"/>
    <lineage>
        <taxon>Eukaryota</taxon>
        <taxon>Fungi</taxon>
        <taxon>Dikarya</taxon>
        <taxon>Basidiomycota</taxon>
        <taxon>Pucciniomycotina</taxon>
        <taxon>Pucciniomycetes</taxon>
        <taxon>Pucciniales</taxon>
        <taxon>Sphaerophragmiaceae</taxon>
        <taxon>Austropuccinia</taxon>
    </lineage>
</organism>
<feature type="compositionally biased region" description="Polar residues" evidence="1">
    <location>
        <begin position="1"/>
        <end position="17"/>
    </location>
</feature>
<dbReference type="EMBL" id="AVOT02069097">
    <property type="protein sequence ID" value="MBW0560096.1"/>
    <property type="molecule type" value="Genomic_DNA"/>
</dbReference>
<evidence type="ECO:0000256" key="1">
    <source>
        <dbReference type="SAM" id="MobiDB-lite"/>
    </source>
</evidence>
<proteinExistence type="predicted"/>
<dbReference type="AlphaFoldDB" id="A0A9Q3JDJ7"/>
<name>A0A9Q3JDJ7_9BASI</name>
<dbReference type="Proteomes" id="UP000765509">
    <property type="component" value="Unassembled WGS sequence"/>
</dbReference>
<evidence type="ECO:0000313" key="2">
    <source>
        <dbReference type="EMBL" id="MBW0560096.1"/>
    </source>
</evidence>
<sequence>MEEEINNQTKCQVNSITPEEESRQKEPEIRLPEELPSETQSEANINNDHRELNKMDLSEGSSEKKMKRNKKIEAMNFKLKIYELEGKEPSKSSITENIIAENHHVGINHSFRNVSTTYIWLGHETIAIMATLDETSPLNILPIKIATEMGIGLKSTQMRVWENYNLRSKQLERVL</sequence>
<comment type="caution">
    <text evidence="2">The sequence shown here is derived from an EMBL/GenBank/DDBJ whole genome shotgun (WGS) entry which is preliminary data.</text>
</comment>
<gene>
    <name evidence="2" type="ORF">O181_099811</name>
</gene>
<evidence type="ECO:0000313" key="3">
    <source>
        <dbReference type="Proteomes" id="UP000765509"/>
    </source>
</evidence>
<feature type="compositionally biased region" description="Basic and acidic residues" evidence="1">
    <location>
        <begin position="47"/>
        <end position="64"/>
    </location>
</feature>